<dbReference type="AlphaFoldDB" id="A0A081K624"/>
<keyword evidence="3" id="KW-1185">Reference proteome</keyword>
<dbReference type="RefSeq" id="WP_020581965.1">
    <property type="nucleotide sequence ID" value="NZ_JOJP01000001.1"/>
</dbReference>
<proteinExistence type="predicted"/>
<dbReference type="SMART" id="SM00882">
    <property type="entry name" value="CoA_trans"/>
    <property type="match status" value="1"/>
</dbReference>
<comment type="caution">
    <text evidence="2">The sequence shown here is derived from an EMBL/GenBank/DDBJ whole genome shotgun (WGS) entry which is preliminary data.</text>
</comment>
<evidence type="ECO:0000256" key="1">
    <source>
        <dbReference type="ARBA" id="ARBA00022679"/>
    </source>
</evidence>
<accession>A0A081K624</accession>
<evidence type="ECO:0000313" key="3">
    <source>
        <dbReference type="Proteomes" id="UP000027997"/>
    </source>
</evidence>
<reference evidence="2 3" key="1">
    <citation type="submission" date="2014-06" db="EMBL/GenBank/DDBJ databases">
        <title>Whole Genome Sequences of Three Symbiotic Endozoicomonas Bacteria.</title>
        <authorList>
            <person name="Neave M.J."/>
            <person name="Apprill A."/>
            <person name="Voolstra C.R."/>
        </authorList>
    </citation>
    <scope>NUCLEOTIDE SEQUENCE [LARGE SCALE GENOMIC DNA]</scope>
    <source>
        <strain evidence="2 3">DSM 22380</strain>
    </source>
</reference>
<dbReference type="Gene3D" id="3.40.1080.10">
    <property type="entry name" value="Glutaconate Coenzyme A-transferase"/>
    <property type="match status" value="1"/>
</dbReference>
<dbReference type="STRING" id="305900.GV64_01545"/>
<sequence>MQLKPIISPEQAVEKIKPNDRVMIGGFMATGSPLNVINHLVDLGTGELNIICTDTGYADKGIGQLISSKQAKSVKASHIGLNPETGRQMNTGELEVELIPQGTLAERIRCGGAGMGGFLTKTGLGTMVEEDKQKVTVEGEEYLLELPLTADVALVKASIVDKAGNCIFNKTTKNFNPLMATAAKLVIVEAEQVVEVGDVEADRFTLPGTFVDFIVAV</sequence>
<dbReference type="NCBIfam" id="TIGR02429">
    <property type="entry name" value="pcaI_scoA_fam"/>
    <property type="match status" value="1"/>
</dbReference>
<dbReference type="PANTHER" id="PTHR13707:SF60">
    <property type="entry name" value="ACETATE COA-TRANSFERASE SUBUNIT ALPHA"/>
    <property type="match status" value="1"/>
</dbReference>
<dbReference type="InterPro" id="IPR012792">
    <property type="entry name" value="3-oxoacid_CoA-transf_A"/>
</dbReference>
<name>A0A081K624_9GAMM</name>
<dbReference type="PANTHER" id="PTHR13707">
    <property type="entry name" value="KETOACID-COENZYME A TRANSFERASE"/>
    <property type="match status" value="1"/>
</dbReference>
<gene>
    <name evidence="2" type="ORF">GV64_01545</name>
</gene>
<protein>
    <submittedName>
        <fullName evidence="2">Branched-chain amino acid dehydrogenase</fullName>
    </submittedName>
</protein>
<dbReference type="SUPFAM" id="SSF100950">
    <property type="entry name" value="NagB/RpiA/CoA transferase-like"/>
    <property type="match status" value="1"/>
</dbReference>
<dbReference type="InterPro" id="IPR037171">
    <property type="entry name" value="NagB/RpiA_transferase-like"/>
</dbReference>
<dbReference type="Proteomes" id="UP000027997">
    <property type="component" value="Unassembled WGS sequence"/>
</dbReference>
<dbReference type="EMBL" id="JOJP01000001">
    <property type="protein sequence ID" value="KEI69600.1"/>
    <property type="molecule type" value="Genomic_DNA"/>
</dbReference>
<keyword evidence="1" id="KW-0808">Transferase</keyword>
<dbReference type="Pfam" id="PF01144">
    <property type="entry name" value="CoA_trans"/>
    <property type="match status" value="1"/>
</dbReference>
<dbReference type="InterPro" id="IPR004165">
    <property type="entry name" value="CoA_trans_fam_I"/>
</dbReference>
<organism evidence="2 3">
    <name type="scientific">Endozoicomonas elysicola</name>
    <dbReference type="NCBI Taxonomy" id="305900"/>
    <lineage>
        <taxon>Bacteria</taxon>
        <taxon>Pseudomonadati</taxon>
        <taxon>Pseudomonadota</taxon>
        <taxon>Gammaproteobacteria</taxon>
        <taxon>Oceanospirillales</taxon>
        <taxon>Endozoicomonadaceae</taxon>
        <taxon>Endozoicomonas</taxon>
    </lineage>
</organism>
<evidence type="ECO:0000313" key="2">
    <source>
        <dbReference type="EMBL" id="KEI69600.1"/>
    </source>
</evidence>
<dbReference type="GO" id="GO:0008410">
    <property type="term" value="F:CoA-transferase activity"/>
    <property type="evidence" value="ECO:0007669"/>
    <property type="project" value="InterPro"/>
</dbReference>
<dbReference type="eggNOG" id="COG1788">
    <property type="taxonomic scope" value="Bacteria"/>
</dbReference>